<proteinExistence type="predicted"/>
<evidence type="ECO:0000313" key="2">
    <source>
        <dbReference type="EMBL" id="MDQ0448564.1"/>
    </source>
</evidence>
<keyword evidence="1" id="KW-0732">Signal</keyword>
<protein>
    <submittedName>
        <fullName evidence="2">Uncharacterized protein</fullName>
    </submittedName>
</protein>
<dbReference type="EMBL" id="JAUSVP010000009">
    <property type="protein sequence ID" value="MDQ0448564.1"/>
    <property type="molecule type" value="Genomic_DNA"/>
</dbReference>
<evidence type="ECO:0000313" key="3">
    <source>
        <dbReference type="Proteomes" id="UP001231124"/>
    </source>
</evidence>
<comment type="caution">
    <text evidence="2">The sequence shown here is derived from an EMBL/GenBank/DDBJ whole genome shotgun (WGS) entry which is preliminary data.</text>
</comment>
<reference evidence="2 3" key="1">
    <citation type="submission" date="2023-07" db="EMBL/GenBank/DDBJ databases">
        <title>Genomic Encyclopedia of Type Strains, Phase IV (KMG-IV): sequencing the most valuable type-strain genomes for metagenomic binning, comparative biology and taxonomic classification.</title>
        <authorList>
            <person name="Goeker M."/>
        </authorList>
    </citation>
    <scope>NUCLEOTIDE SEQUENCE [LARGE SCALE GENOMIC DNA]</scope>
    <source>
        <strain evidence="2 3">DSM 19013</strain>
    </source>
</reference>
<accession>A0ABU0I1T5</accession>
<dbReference type="RefSeq" id="WP_238200981.1">
    <property type="nucleotide sequence ID" value="NZ_BPQE01000001.1"/>
</dbReference>
<evidence type="ECO:0000256" key="1">
    <source>
        <dbReference type="SAM" id="SignalP"/>
    </source>
</evidence>
<sequence>MRPFHAPGALAFVLTLTLAAASPAAAQVQLGNPNAANSSFALQSQFRSQQLQSTSEFNTLNMQAQRNVQFAPSTQGFPGAYGIVGRSRHRAVGRVTRGTGHRGFDMGICTGC</sequence>
<feature type="signal peptide" evidence="1">
    <location>
        <begin position="1"/>
        <end position="26"/>
    </location>
</feature>
<feature type="chain" id="PRO_5046156652" evidence="1">
    <location>
        <begin position="27"/>
        <end position="112"/>
    </location>
</feature>
<name>A0ABU0I1T5_9HYPH</name>
<keyword evidence="3" id="KW-1185">Reference proteome</keyword>
<dbReference type="Proteomes" id="UP001231124">
    <property type="component" value="Unassembled WGS sequence"/>
</dbReference>
<gene>
    <name evidence="2" type="ORF">QO012_003075</name>
</gene>
<organism evidence="2 3">
    <name type="scientific">Methylobacterium aerolatum</name>
    <dbReference type="NCBI Taxonomy" id="418708"/>
    <lineage>
        <taxon>Bacteria</taxon>
        <taxon>Pseudomonadati</taxon>
        <taxon>Pseudomonadota</taxon>
        <taxon>Alphaproteobacteria</taxon>
        <taxon>Hyphomicrobiales</taxon>
        <taxon>Methylobacteriaceae</taxon>
        <taxon>Methylobacterium</taxon>
    </lineage>
</organism>